<dbReference type="InterPro" id="IPR006671">
    <property type="entry name" value="Cyclin_N"/>
</dbReference>
<name>A0A9Q5I3H8_SANBA</name>
<organism evidence="3 4">
    <name type="scientific">Sanghuangporus baumii</name>
    <name type="common">Phellinus baumii</name>
    <dbReference type="NCBI Taxonomy" id="108892"/>
    <lineage>
        <taxon>Eukaryota</taxon>
        <taxon>Fungi</taxon>
        <taxon>Dikarya</taxon>
        <taxon>Basidiomycota</taxon>
        <taxon>Agaricomycotina</taxon>
        <taxon>Agaricomycetes</taxon>
        <taxon>Hymenochaetales</taxon>
        <taxon>Hymenochaetaceae</taxon>
        <taxon>Sanghuangporus</taxon>
    </lineage>
</organism>
<evidence type="ECO:0000259" key="2">
    <source>
        <dbReference type="Pfam" id="PF00134"/>
    </source>
</evidence>
<evidence type="ECO:0000313" key="4">
    <source>
        <dbReference type="Proteomes" id="UP000757232"/>
    </source>
</evidence>
<dbReference type="OrthoDB" id="244495at2759"/>
<feature type="region of interest" description="Disordered" evidence="1">
    <location>
        <begin position="237"/>
        <end position="266"/>
    </location>
</feature>
<feature type="compositionally biased region" description="Low complexity" evidence="1">
    <location>
        <begin position="466"/>
        <end position="482"/>
    </location>
</feature>
<feature type="compositionally biased region" description="Polar residues" evidence="1">
    <location>
        <begin position="242"/>
        <end position="251"/>
    </location>
</feature>
<dbReference type="Pfam" id="PF00134">
    <property type="entry name" value="Cyclin_N"/>
    <property type="match status" value="1"/>
</dbReference>
<evidence type="ECO:0000256" key="1">
    <source>
        <dbReference type="SAM" id="MobiDB-lite"/>
    </source>
</evidence>
<dbReference type="InterPro" id="IPR013922">
    <property type="entry name" value="Cyclin_PHO80-like"/>
</dbReference>
<dbReference type="AlphaFoldDB" id="A0A9Q5I3H8"/>
<gene>
    <name evidence="3" type="ORF">A7U60_g1726</name>
</gene>
<dbReference type="Gene3D" id="1.10.472.10">
    <property type="entry name" value="Cyclin-like"/>
    <property type="match status" value="1"/>
</dbReference>
<accession>A0A9Q5I3H8</accession>
<dbReference type="InterPro" id="IPR036915">
    <property type="entry name" value="Cyclin-like_sf"/>
</dbReference>
<feature type="region of interest" description="Disordered" evidence="1">
    <location>
        <begin position="300"/>
        <end position="379"/>
    </location>
</feature>
<dbReference type="EMBL" id="LNZH02000108">
    <property type="protein sequence ID" value="OCB91032.1"/>
    <property type="molecule type" value="Genomic_DNA"/>
</dbReference>
<feature type="compositionally biased region" description="Polar residues" evidence="1">
    <location>
        <begin position="300"/>
        <end position="310"/>
    </location>
</feature>
<proteinExistence type="predicted"/>
<feature type="region of interest" description="Disordered" evidence="1">
    <location>
        <begin position="398"/>
        <end position="424"/>
    </location>
</feature>
<dbReference type="SUPFAM" id="SSF47954">
    <property type="entry name" value="Cyclin-like"/>
    <property type="match status" value="1"/>
</dbReference>
<feature type="region of interest" description="Disordered" evidence="1">
    <location>
        <begin position="50"/>
        <end position="77"/>
    </location>
</feature>
<keyword evidence="4" id="KW-1185">Reference proteome</keyword>
<feature type="compositionally biased region" description="Basic and acidic residues" evidence="1">
    <location>
        <begin position="483"/>
        <end position="513"/>
    </location>
</feature>
<evidence type="ECO:0000313" key="3">
    <source>
        <dbReference type="EMBL" id="OCB91032.1"/>
    </source>
</evidence>
<feature type="compositionally biased region" description="Polar residues" evidence="1">
    <location>
        <begin position="57"/>
        <end position="72"/>
    </location>
</feature>
<dbReference type="GO" id="GO:0000307">
    <property type="term" value="C:cyclin-dependent protein kinase holoenzyme complex"/>
    <property type="evidence" value="ECO:0007669"/>
    <property type="project" value="TreeGrafter"/>
</dbReference>
<dbReference type="PANTHER" id="PTHR15615:SF108">
    <property type="entry name" value="PROTEIN CNPPD1"/>
    <property type="match status" value="1"/>
</dbReference>
<dbReference type="GO" id="GO:0016538">
    <property type="term" value="F:cyclin-dependent protein serine/threonine kinase regulator activity"/>
    <property type="evidence" value="ECO:0007669"/>
    <property type="project" value="TreeGrafter"/>
</dbReference>
<feature type="compositionally biased region" description="Acidic residues" evidence="1">
    <location>
        <begin position="313"/>
        <end position="324"/>
    </location>
</feature>
<sequence length="522" mass="56515">MSRTQQSRPHTAHHSSSQAAPPPPIDNYYGHEDTSKICARFVSHTFQCPETIPSPPGQSLNTAVSRSGTTVGPQPPSQVPNTLAHFVAYALHRTRLHPSVVFTALALLHRLKSRFPAARGSSGHRLFLAAYMLASKVVCDDTYSNKSWAVVGQGMFALREINQMEREMLGYLEWSLNIPGEDLVKFEKEVRRIYGIGRERESWGRGVELRLLAGVGGIKPPQETSMEELPVLAIPSICGNGEKTSPQQLPTPTEAGPAVVPVPTRPALPPISTTVAKVPAYPSPPSSPTSAPAARKAMCNSNCSSASTSPVDGESEQDESDTEYDPYPYPRRPKFEQEGGDGSPSPTSSEDSATLPTPPNSALPHHRSSSHSYAGYAQKMGKSHSVPGFMYAPREAPESLDVGRSSAPPVAVPKREPVVSSVSASHFGSFSASMEEDGDTVMDLEDEKRGGMSYYTTVHRPIQRPASTAAVMASSRASASSAAKKELGPMKDRERDRGREIKEGGRRDRERSLRTYTVPCAW</sequence>
<feature type="region of interest" description="Disordered" evidence="1">
    <location>
        <begin position="1"/>
        <end position="29"/>
    </location>
</feature>
<dbReference type="GO" id="GO:0005634">
    <property type="term" value="C:nucleus"/>
    <property type="evidence" value="ECO:0007669"/>
    <property type="project" value="TreeGrafter"/>
</dbReference>
<feature type="domain" description="Cyclin N-terminal" evidence="2">
    <location>
        <begin position="82"/>
        <end position="177"/>
    </location>
</feature>
<reference evidence="3" key="1">
    <citation type="submission" date="2016-06" db="EMBL/GenBank/DDBJ databases">
        <title>Draft Genome sequence of the fungus Inonotus baumii.</title>
        <authorList>
            <person name="Zhu H."/>
            <person name="Lin W."/>
        </authorList>
    </citation>
    <scope>NUCLEOTIDE SEQUENCE</scope>
    <source>
        <strain evidence="3">821</strain>
    </source>
</reference>
<dbReference type="Proteomes" id="UP000757232">
    <property type="component" value="Unassembled WGS sequence"/>
</dbReference>
<feature type="region of interest" description="Disordered" evidence="1">
    <location>
        <begin position="466"/>
        <end position="516"/>
    </location>
</feature>
<dbReference type="PANTHER" id="PTHR15615">
    <property type="match status" value="1"/>
</dbReference>
<dbReference type="GO" id="GO:0019901">
    <property type="term" value="F:protein kinase binding"/>
    <property type="evidence" value="ECO:0007669"/>
    <property type="project" value="InterPro"/>
</dbReference>
<comment type="caution">
    <text evidence="3">The sequence shown here is derived from an EMBL/GenBank/DDBJ whole genome shotgun (WGS) entry which is preliminary data.</text>
</comment>
<protein>
    <recommendedName>
        <fullName evidence="2">Cyclin N-terminal domain-containing protein</fullName>
    </recommendedName>
</protein>
<dbReference type="CDD" id="cd20557">
    <property type="entry name" value="CYCLIN_ScPCL1-like"/>
    <property type="match status" value="1"/>
</dbReference>
<feature type="compositionally biased region" description="Polar residues" evidence="1">
    <location>
        <begin position="344"/>
        <end position="355"/>
    </location>
</feature>